<reference evidence="3" key="1">
    <citation type="journal article" date="2010" name="Nat. Biotechnol.">
        <title>Draft genome sequence of the oilseed species Ricinus communis.</title>
        <authorList>
            <person name="Chan A.P."/>
            <person name="Crabtree J."/>
            <person name="Zhao Q."/>
            <person name="Lorenzi H."/>
            <person name="Orvis J."/>
            <person name="Puiu D."/>
            <person name="Melake-Berhan A."/>
            <person name="Jones K.M."/>
            <person name="Redman J."/>
            <person name="Chen G."/>
            <person name="Cahoon E.B."/>
            <person name="Gedil M."/>
            <person name="Stanke M."/>
            <person name="Haas B.J."/>
            <person name="Wortman J.R."/>
            <person name="Fraser-Liggett C.M."/>
            <person name="Ravel J."/>
            <person name="Rabinowicz P.D."/>
        </authorList>
    </citation>
    <scope>NUCLEOTIDE SEQUENCE [LARGE SCALE GENOMIC DNA]</scope>
    <source>
        <strain evidence="3">cv. Hale</strain>
    </source>
</reference>
<evidence type="ECO:0000313" key="3">
    <source>
        <dbReference type="Proteomes" id="UP000008311"/>
    </source>
</evidence>
<evidence type="ECO:0000256" key="1">
    <source>
        <dbReference type="SAM" id="MobiDB-lite"/>
    </source>
</evidence>
<keyword evidence="3" id="KW-1185">Reference proteome</keyword>
<accession>B9SE85</accession>
<proteinExistence type="predicted"/>
<dbReference type="Proteomes" id="UP000008311">
    <property type="component" value="Unassembled WGS sequence"/>
</dbReference>
<protein>
    <submittedName>
        <fullName evidence="2">Uncharacterized protein</fullName>
    </submittedName>
</protein>
<evidence type="ECO:0000313" key="2">
    <source>
        <dbReference type="EMBL" id="EEF38044.1"/>
    </source>
</evidence>
<gene>
    <name evidence="2" type="ORF">RCOM_0959730</name>
</gene>
<dbReference type="InParanoid" id="B9SE85"/>
<dbReference type="EMBL" id="EQ973935">
    <property type="protein sequence ID" value="EEF38044.1"/>
    <property type="molecule type" value="Genomic_DNA"/>
</dbReference>
<sequence length="84" mass="9918">MEQQEAGFRIVFAMTGVESSMAVIPDSRIVSGEKHRETEREEEEQQQQKRKTKEDEEEKEVVKRKNKMNRGKDMQSSLAYLSRR</sequence>
<dbReference type="AlphaFoldDB" id="B9SE85"/>
<feature type="compositionally biased region" description="Polar residues" evidence="1">
    <location>
        <begin position="74"/>
        <end position="84"/>
    </location>
</feature>
<organism evidence="2 3">
    <name type="scientific">Ricinus communis</name>
    <name type="common">Castor bean</name>
    <dbReference type="NCBI Taxonomy" id="3988"/>
    <lineage>
        <taxon>Eukaryota</taxon>
        <taxon>Viridiplantae</taxon>
        <taxon>Streptophyta</taxon>
        <taxon>Embryophyta</taxon>
        <taxon>Tracheophyta</taxon>
        <taxon>Spermatophyta</taxon>
        <taxon>Magnoliopsida</taxon>
        <taxon>eudicotyledons</taxon>
        <taxon>Gunneridae</taxon>
        <taxon>Pentapetalae</taxon>
        <taxon>rosids</taxon>
        <taxon>fabids</taxon>
        <taxon>Malpighiales</taxon>
        <taxon>Euphorbiaceae</taxon>
        <taxon>Acalyphoideae</taxon>
        <taxon>Acalypheae</taxon>
        <taxon>Ricinus</taxon>
    </lineage>
</organism>
<name>B9SE85_RICCO</name>
<feature type="region of interest" description="Disordered" evidence="1">
    <location>
        <begin position="24"/>
        <end position="84"/>
    </location>
</feature>